<evidence type="ECO:0000256" key="2">
    <source>
        <dbReference type="ARBA" id="ARBA00022737"/>
    </source>
</evidence>
<keyword evidence="1" id="KW-0808">Transferase</keyword>
<gene>
    <name evidence="9" type="ORF">SAMN05421676_105168</name>
</gene>
<dbReference type="Pfam" id="PF00359">
    <property type="entry name" value="PTS_EIIA_2"/>
    <property type="match status" value="1"/>
</dbReference>
<keyword evidence="10" id="KW-1185">Reference proteome</keyword>
<dbReference type="Gene3D" id="3.40.50.2300">
    <property type="match status" value="1"/>
</dbReference>
<name>A0A1I0F4K3_9BACI</name>
<dbReference type="Proteomes" id="UP000199095">
    <property type="component" value="Unassembled WGS sequence"/>
</dbReference>
<sequence>MFITSREKSIIDLIVRSSGTHTIHSLSAFLNVSVRTIQRDLKSVEKILKPFDLKLERHPNEGLYIDGRNDQIYRLVQSLISVNTTDETPEERKLRLLLILLHEGPSLKKQVLANELGISDSTLTSYLDDVAYWLQKFSITLTRKRGVGVELIGKEASIRHALASYFLHYFYEDLIEHLYFLQQGNKVEETILGYFSPRYLFAIDQLVNETINNGETKLADNDYIGLIVQICLTIQRTENNDLLEDYPLENENTHEFQLMESICKELSETLLVRITDNDIHYLAVVLRGSKVQPTDAVYYDSVQLSKLIKNVIQDVSVKLNVNLSDDFSLFQGLLAHMEPSLFRLKQNLDLFNPLTDEIKRKYPVLFMAVRGSLENQFTDVDFPDDEVAFVVLHFGSALLMNEENVSINAVVVCPTGIGASKLLASRIQKELAEINEVNILSIKDFQTANLNDHDLIISTVRLPFTDVDYIHVSPLLTEKDIGVIKNYLQKNLEKLTRRKQFLPSSAQNKSFPKSKPLDVNELLQEIKDVHFSMESILRNLQVYRKQNTENHWKSIGEMIEEAEQQGLINNSMNVLNQLKEREKKGGLGIPNTNMGLFHCRSESVNQLVFQVSHLDNPCKVQGMNGEEIEVKNLLLMLAPENMSKREQEILSLISTSLIESDIATMIFSSSNEAIIRKKVEDLFLEYLQNNLIKE</sequence>
<evidence type="ECO:0000256" key="3">
    <source>
        <dbReference type="ARBA" id="ARBA00023015"/>
    </source>
</evidence>
<dbReference type="InterPro" id="IPR013196">
    <property type="entry name" value="HTH_11"/>
</dbReference>
<dbReference type="InterPro" id="IPR013011">
    <property type="entry name" value="PTS_EIIB_2"/>
</dbReference>
<keyword evidence="2" id="KW-0677">Repeat</keyword>
<dbReference type="Pfam" id="PF05043">
    <property type="entry name" value="Mga"/>
    <property type="match status" value="1"/>
</dbReference>
<dbReference type="PANTHER" id="PTHR30185">
    <property type="entry name" value="CRYPTIC BETA-GLUCOSIDE BGL OPERON ANTITERMINATOR"/>
    <property type="match status" value="1"/>
</dbReference>
<accession>A0A1I0F4K3</accession>
<dbReference type="Pfam" id="PF00874">
    <property type="entry name" value="PRD"/>
    <property type="match status" value="2"/>
</dbReference>
<dbReference type="InterPro" id="IPR011608">
    <property type="entry name" value="PRD"/>
</dbReference>
<evidence type="ECO:0000256" key="5">
    <source>
        <dbReference type="ARBA" id="ARBA00023163"/>
    </source>
</evidence>
<organism evidence="9 10">
    <name type="scientific">Salinibacillus kushneri</name>
    <dbReference type="NCBI Taxonomy" id="237682"/>
    <lineage>
        <taxon>Bacteria</taxon>
        <taxon>Bacillati</taxon>
        <taxon>Bacillota</taxon>
        <taxon>Bacilli</taxon>
        <taxon>Bacillales</taxon>
        <taxon>Bacillaceae</taxon>
        <taxon>Salinibacillus</taxon>
    </lineage>
</organism>
<reference evidence="10" key="1">
    <citation type="submission" date="2016-10" db="EMBL/GenBank/DDBJ databases">
        <authorList>
            <person name="Varghese N."/>
            <person name="Submissions S."/>
        </authorList>
    </citation>
    <scope>NUCLEOTIDE SEQUENCE [LARGE SCALE GENOMIC DNA]</scope>
    <source>
        <strain evidence="10">CGMCC 1.3566</strain>
    </source>
</reference>
<dbReference type="InterPro" id="IPR007737">
    <property type="entry name" value="Mga_HTH"/>
</dbReference>
<dbReference type="GO" id="GO:0009401">
    <property type="term" value="P:phosphoenolpyruvate-dependent sugar phosphotransferase system"/>
    <property type="evidence" value="ECO:0007669"/>
    <property type="project" value="InterPro"/>
</dbReference>
<dbReference type="InterPro" id="IPR002178">
    <property type="entry name" value="PTS_EIIA_type-2_dom"/>
</dbReference>
<evidence type="ECO:0000313" key="10">
    <source>
        <dbReference type="Proteomes" id="UP000199095"/>
    </source>
</evidence>
<dbReference type="AlphaFoldDB" id="A0A1I0F4K3"/>
<feature type="domain" description="PRD" evidence="8">
    <location>
        <begin position="299"/>
        <end position="404"/>
    </location>
</feature>
<dbReference type="Gene3D" id="1.10.1790.10">
    <property type="entry name" value="PRD domain"/>
    <property type="match status" value="2"/>
</dbReference>
<dbReference type="PANTHER" id="PTHR30185:SF18">
    <property type="entry name" value="TRANSCRIPTIONAL REGULATOR MTLR"/>
    <property type="match status" value="1"/>
</dbReference>
<feature type="domain" description="PTS EIIA type-2" evidence="6">
    <location>
        <begin position="535"/>
        <end position="682"/>
    </location>
</feature>
<dbReference type="InterPro" id="IPR036095">
    <property type="entry name" value="PTS_EIIB-like_sf"/>
</dbReference>
<keyword evidence="5" id="KW-0804">Transcription</keyword>
<dbReference type="STRING" id="237682.SAMN05421676_105168"/>
<dbReference type="InterPro" id="IPR050661">
    <property type="entry name" value="BglG_antiterminators"/>
</dbReference>
<dbReference type="RefSeq" id="WP_093134486.1">
    <property type="nucleotide sequence ID" value="NZ_FOHJ01000005.1"/>
</dbReference>
<keyword evidence="3" id="KW-0805">Transcription regulation</keyword>
<dbReference type="InterPro" id="IPR036388">
    <property type="entry name" value="WH-like_DNA-bd_sf"/>
</dbReference>
<dbReference type="CDD" id="cd05568">
    <property type="entry name" value="PTS_IIB_bgl_like"/>
    <property type="match status" value="1"/>
</dbReference>
<evidence type="ECO:0000259" key="6">
    <source>
        <dbReference type="PROSITE" id="PS51094"/>
    </source>
</evidence>
<dbReference type="Pfam" id="PF08279">
    <property type="entry name" value="HTH_11"/>
    <property type="match status" value="1"/>
</dbReference>
<dbReference type="InterPro" id="IPR003501">
    <property type="entry name" value="PTS_EIIB_2/3"/>
</dbReference>
<feature type="domain" description="PTS EIIB type-2" evidence="7">
    <location>
        <begin position="407"/>
        <end position="496"/>
    </location>
</feature>
<dbReference type="Gene3D" id="1.10.10.10">
    <property type="entry name" value="Winged helix-like DNA-binding domain superfamily/Winged helix DNA-binding domain"/>
    <property type="match status" value="1"/>
</dbReference>
<evidence type="ECO:0000313" key="9">
    <source>
        <dbReference type="EMBL" id="SET51972.1"/>
    </source>
</evidence>
<dbReference type="OrthoDB" id="9776005at2"/>
<feature type="domain" description="PRD" evidence="8">
    <location>
        <begin position="194"/>
        <end position="296"/>
    </location>
</feature>
<dbReference type="PROSITE" id="PS51094">
    <property type="entry name" value="PTS_EIIA_TYPE_2"/>
    <property type="match status" value="1"/>
</dbReference>
<dbReference type="PROSITE" id="PS51372">
    <property type="entry name" value="PRD_2"/>
    <property type="match status" value="2"/>
</dbReference>
<dbReference type="GO" id="GO:0008982">
    <property type="term" value="F:protein-N(PI)-phosphohistidine-sugar phosphotransferase activity"/>
    <property type="evidence" value="ECO:0007669"/>
    <property type="project" value="InterPro"/>
</dbReference>
<evidence type="ECO:0000256" key="4">
    <source>
        <dbReference type="ARBA" id="ARBA00023159"/>
    </source>
</evidence>
<dbReference type="SUPFAM" id="SSF52794">
    <property type="entry name" value="PTS system IIB component-like"/>
    <property type="match status" value="1"/>
</dbReference>
<dbReference type="InterPro" id="IPR036634">
    <property type="entry name" value="PRD_sf"/>
</dbReference>
<evidence type="ECO:0000259" key="8">
    <source>
        <dbReference type="PROSITE" id="PS51372"/>
    </source>
</evidence>
<evidence type="ECO:0000259" key="7">
    <source>
        <dbReference type="PROSITE" id="PS51099"/>
    </source>
</evidence>
<dbReference type="PROSITE" id="PS51099">
    <property type="entry name" value="PTS_EIIB_TYPE_2"/>
    <property type="match status" value="1"/>
</dbReference>
<proteinExistence type="predicted"/>
<keyword evidence="4" id="KW-0010">Activator</keyword>
<protein>
    <submittedName>
        <fullName evidence="9">Mannitol operon transcriptional antiterminator</fullName>
    </submittedName>
</protein>
<dbReference type="SUPFAM" id="SSF55804">
    <property type="entry name" value="Phoshotransferase/anion transport protein"/>
    <property type="match status" value="1"/>
</dbReference>
<dbReference type="EMBL" id="FOHJ01000005">
    <property type="protein sequence ID" value="SET51972.1"/>
    <property type="molecule type" value="Genomic_DNA"/>
</dbReference>
<dbReference type="SUPFAM" id="SSF63520">
    <property type="entry name" value="PTS-regulatory domain, PRD"/>
    <property type="match status" value="2"/>
</dbReference>
<evidence type="ECO:0000256" key="1">
    <source>
        <dbReference type="ARBA" id="ARBA00022679"/>
    </source>
</evidence>
<dbReference type="Pfam" id="PF02302">
    <property type="entry name" value="PTS_IIB"/>
    <property type="match status" value="1"/>
</dbReference>
<dbReference type="Gene3D" id="3.40.930.10">
    <property type="entry name" value="Mannitol-specific EII, Chain A"/>
    <property type="match status" value="1"/>
</dbReference>
<dbReference type="GO" id="GO:0006355">
    <property type="term" value="P:regulation of DNA-templated transcription"/>
    <property type="evidence" value="ECO:0007669"/>
    <property type="project" value="InterPro"/>
</dbReference>
<dbReference type="InterPro" id="IPR016152">
    <property type="entry name" value="PTrfase/Anion_transptr"/>
</dbReference>